<organism evidence="2">
    <name type="scientific">viral metagenome</name>
    <dbReference type="NCBI Taxonomy" id="1070528"/>
    <lineage>
        <taxon>unclassified sequences</taxon>
        <taxon>metagenomes</taxon>
        <taxon>organismal metagenomes</taxon>
    </lineage>
</organism>
<dbReference type="EMBL" id="MN740626">
    <property type="protein sequence ID" value="QHS79125.1"/>
    <property type="molecule type" value="Genomic_DNA"/>
</dbReference>
<accession>A0A6C0AIC9</accession>
<name>A0A6C0AIC9_9ZZZZ</name>
<sequence length="86" mass="10370">MYEAYLYLLLLVKLFELYCIVWNRVKPSEQSAKYLFQVNRLFTVLVTFLMLYLFHPFTRNPVSIDRETKLFLFTFACITLLHSSFT</sequence>
<feature type="transmembrane region" description="Helical" evidence="1">
    <location>
        <begin position="6"/>
        <end position="25"/>
    </location>
</feature>
<feature type="transmembrane region" description="Helical" evidence="1">
    <location>
        <begin position="37"/>
        <end position="57"/>
    </location>
</feature>
<feature type="transmembrane region" description="Helical" evidence="1">
    <location>
        <begin position="69"/>
        <end position="85"/>
    </location>
</feature>
<evidence type="ECO:0000256" key="1">
    <source>
        <dbReference type="SAM" id="Phobius"/>
    </source>
</evidence>
<keyword evidence="1" id="KW-0812">Transmembrane</keyword>
<reference evidence="2" key="1">
    <citation type="journal article" date="2020" name="Nature">
        <title>Giant virus diversity and host interactions through global metagenomics.</title>
        <authorList>
            <person name="Schulz F."/>
            <person name="Roux S."/>
            <person name="Paez-Espino D."/>
            <person name="Jungbluth S."/>
            <person name="Walsh D.A."/>
            <person name="Denef V.J."/>
            <person name="McMahon K.D."/>
            <person name="Konstantinidis K.T."/>
            <person name="Eloe-Fadrosh E.A."/>
            <person name="Kyrpides N.C."/>
            <person name="Woyke T."/>
        </authorList>
    </citation>
    <scope>NUCLEOTIDE SEQUENCE</scope>
    <source>
        <strain evidence="2">GVMAG-S-1035118-87</strain>
    </source>
</reference>
<dbReference type="AlphaFoldDB" id="A0A6C0AIC9"/>
<protein>
    <submittedName>
        <fullName evidence="2">Uncharacterized protein</fullName>
    </submittedName>
</protein>
<keyword evidence="1" id="KW-0472">Membrane</keyword>
<keyword evidence="1" id="KW-1133">Transmembrane helix</keyword>
<evidence type="ECO:0000313" key="2">
    <source>
        <dbReference type="EMBL" id="QHS79125.1"/>
    </source>
</evidence>
<proteinExistence type="predicted"/>